<name>A0ABT1KS93_9ACTN</name>
<protein>
    <submittedName>
        <fullName evidence="2">Uncharacterized protein</fullName>
    </submittedName>
</protein>
<proteinExistence type="predicted"/>
<feature type="region of interest" description="Disordered" evidence="1">
    <location>
        <begin position="1"/>
        <end position="49"/>
    </location>
</feature>
<evidence type="ECO:0000256" key="1">
    <source>
        <dbReference type="SAM" id="MobiDB-lite"/>
    </source>
</evidence>
<dbReference type="Proteomes" id="UP001204524">
    <property type="component" value="Unassembled WGS sequence"/>
</dbReference>
<evidence type="ECO:0000313" key="3">
    <source>
        <dbReference type="Proteomes" id="UP001204524"/>
    </source>
</evidence>
<reference evidence="2 3" key="1">
    <citation type="submission" date="2022-06" db="EMBL/GenBank/DDBJ databases">
        <authorList>
            <person name="So Y."/>
        </authorList>
    </citation>
    <scope>NUCLEOTIDE SEQUENCE [LARGE SCALE GENOMIC DNA]</scope>
    <source>
        <strain evidence="2 3">STR3</strain>
    </source>
</reference>
<accession>A0ABT1KS93</accession>
<evidence type="ECO:0000313" key="2">
    <source>
        <dbReference type="EMBL" id="MCP3420613.1"/>
    </source>
</evidence>
<feature type="region of interest" description="Disordered" evidence="1">
    <location>
        <begin position="135"/>
        <end position="221"/>
    </location>
</feature>
<dbReference type="EMBL" id="JANARS010000001">
    <property type="protein sequence ID" value="MCP3420613.1"/>
    <property type="molecule type" value="Genomic_DNA"/>
</dbReference>
<feature type="compositionally biased region" description="Pro residues" evidence="1">
    <location>
        <begin position="149"/>
        <end position="202"/>
    </location>
</feature>
<gene>
    <name evidence="2" type="ORF">NCI01_02275</name>
</gene>
<organism evidence="2 3">
    <name type="scientific">Nocardioides pinisoli</name>
    <dbReference type="NCBI Taxonomy" id="2950279"/>
    <lineage>
        <taxon>Bacteria</taxon>
        <taxon>Bacillati</taxon>
        <taxon>Actinomycetota</taxon>
        <taxon>Actinomycetes</taxon>
        <taxon>Propionibacteriales</taxon>
        <taxon>Nocardioidaceae</taxon>
        <taxon>Nocardioides</taxon>
    </lineage>
</organism>
<sequence length="221" mass="22476">MAASLSVANLGPDRTPPTPASSGDRLREGPGEQPTGRAGGSDPATTGRQVLVRSVGPAEGAAVFLVRATQRPARVRLEVAGPSGRSVVVRSVVVRSRDGQRLVLDGLDEGSYAWSATSPTAAPVVGEVRVAEAEAPVLAAAEEPRRDPPPPPASTPTPTYTPTPTPTYTPTPTPTPTPSPAPAPQPSPSPTHHPPQPSPTRQPSPTGQPTDPGTQVPGPVG</sequence>
<keyword evidence="3" id="KW-1185">Reference proteome</keyword>
<comment type="caution">
    <text evidence="2">The sequence shown here is derived from an EMBL/GenBank/DDBJ whole genome shotgun (WGS) entry which is preliminary data.</text>
</comment>